<protein>
    <submittedName>
        <fullName evidence="3">6641_t:CDS:1</fullName>
    </submittedName>
</protein>
<dbReference type="GO" id="GO:0005634">
    <property type="term" value="C:nucleus"/>
    <property type="evidence" value="ECO:0007669"/>
    <property type="project" value="UniProtKB-UniRule"/>
</dbReference>
<keyword evidence="1" id="KW-0238">DNA-binding</keyword>
<keyword evidence="1" id="KW-0539">Nucleus</keyword>
<feature type="DNA-binding region" description="HMG box" evidence="1">
    <location>
        <begin position="49"/>
        <end position="117"/>
    </location>
</feature>
<sequence>MTTQNFSIEDLAISLIERLDRRNIFPPHYNNPETFISSTNTNNLSLRRPRRPPNAFLLCRKNVHQEAKRKGTCNMRVISKVTGILWRNATSEEKGVYERLADRVNEIHSKRTTMIYKPAIGSTSFQNKARSSYNPYTYPSQLITPSVNAPLLLPVPTHSISQPSSNISPTFDQDEQYFQNNPVNNTINHFNPLEFNNQAPNDDHNFLSLFYNSILMTPSSFG</sequence>
<feature type="domain" description="HMG box" evidence="2">
    <location>
        <begin position="49"/>
        <end position="117"/>
    </location>
</feature>
<dbReference type="EMBL" id="CAJVPP010000227">
    <property type="protein sequence ID" value="CAG8458368.1"/>
    <property type="molecule type" value="Genomic_DNA"/>
</dbReference>
<dbReference type="Pfam" id="PF00505">
    <property type="entry name" value="HMG_box"/>
    <property type="match status" value="1"/>
</dbReference>
<dbReference type="InterPro" id="IPR009071">
    <property type="entry name" value="HMG_box_dom"/>
</dbReference>
<evidence type="ECO:0000259" key="2">
    <source>
        <dbReference type="PROSITE" id="PS50118"/>
    </source>
</evidence>
<keyword evidence="4" id="KW-1185">Reference proteome</keyword>
<dbReference type="InterPro" id="IPR036910">
    <property type="entry name" value="HMG_box_dom_sf"/>
</dbReference>
<evidence type="ECO:0000313" key="3">
    <source>
        <dbReference type="EMBL" id="CAG8458368.1"/>
    </source>
</evidence>
<comment type="caution">
    <text evidence="3">The sequence shown here is derived from an EMBL/GenBank/DDBJ whole genome shotgun (WGS) entry which is preliminary data.</text>
</comment>
<accession>A0A9N8YX69</accession>
<gene>
    <name evidence="3" type="ORF">FMOSSE_LOCUS1908</name>
</gene>
<dbReference type="PROSITE" id="PS50118">
    <property type="entry name" value="HMG_BOX_2"/>
    <property type="match status" value="1"/>
</dbReference>
<evidence type="ECO:0000256" key="1">
    <source>
        <dbReference type="PROSITE-ProRule" id="PRU00267"/>
    </source>
</evidence>
<dbReference type="Proteomes" id="UP000789375">
    <property type="component" value="Unassembled WGS sequence"/>
</dbReference>
<dbReference type="SUPFAM" id="SSF47095">
    <property type="entry name" value="HMG-box"/>
    <property type="match status" value="1"/>
</dbReference>
<reference evidence="3" key="1">
    <citation type="submission" date="2021-06" db="EMBL/GenBank/DDBJ databases">
        <authorList>
            <person name="Kallberg Y."/>
            <person name="Tangrot J."/>
            <person name="Rosling A."/>
        </authorList>
    </citation>
    <scope>NUCLEOTIDE SEQUENCE</scope>
    <source>
        <strain evidence="3">87-6 pot B 2015</strain>
    </source>
</reference>
<organism evidence="3 4">
    <name type="scientific">Funneliformis mosseae</name>
    <name type="common">Endomycorrhizal fungus</name>
    <name type="synonym">Glomus mosseae</name>
    <dbReference type="NCBI Taxonomy" id="27381"/>
    <lineage>
        <taxon>Eukaryota</taxon>
        <taxon>Fungi</taxon>
        <taxon>Fungi incertae sedis</taxon>
        <taxon>Mucoromycota</taxon>
        <taxon>Glomeromycotina</taxon>
        <taxon>Glomeromycetes</taxon>
        <taxon>Glomerales</taxon>
        <taxon>Glomeraceae</taxon>
        <taxon>Funneliformis</taxon>
    </lineage>
</organism>
<dbReference type="AlphaFoldDB" id="A0A9N8YX69"/>
<evidence type="ECO:0000313" key="4">
    <source>
        <dbReference type="Proteomes" id="UP000789375"/>
    </source>
</evidence>
<dbReference type="Gene3D" id="1.10.30.10">
    <property type="entry name" value="High mobility group box domain"/>
    <property type="match status" value="1"/>
</dbReference>
<dbReference type="CDD" id="cd01389">
    <property type="entry name" value="HMG-box_ROX1-like"/>
    <property type="match status" value="1"/>
</dbReference>
<proteinExistence type="predicted"/>
<name>A0A9N8YX69_FUNMO</name>
<dbReference type="GO" id="GO:0003677">
    <property type="term" value="F:DNA binding"/>
    <property type="evidence" value="ECO:0007669"/>
    <property type="project" value="UniProtKB-UniRule"/>
</dbReference>